<organism evidence="1 2">
    <name type="scientific">Paraburkholderia saeva</name>
    <dbReference type="NCBI Taxonomy" id="2777537"/>
    <lineage>
        <taxon>Bacteria</taxon>
        <taxon>Pseudomonadati</taxon>
        <taxon>Pseudomonadota</taxon>
        <taxon>Betaproteobacteria</taxon>
        <taxon>Burkholderiales</taxon>
        <taxon>Burkholderiaceae</taxon>
        <taxon>Paraburkholderia</taxon>
    </lineage>
</organism>
<name>A0A9N8X2V0_9BURK</name>
<reference evidence="1" key="1">
    <citation type="submission" date="2021-04" db="EMBL/GenBank/DDBJ databases">
        <authorList>
            <person name="Vanwijnsberghe S."/>
        </authorList>
    </citation>
    <scope>NUCLEOTIDE SEQUENCE</scope>
    <source>
        <strain evidence="1">LMG 31841</strain>
    </source>
</reference>
<gene>
    <name evidence="1" type="ORF">LMG31841_03511</name>
</gene>
<evidence type="ECO:0000313" key="2">
    <source>
        <dbReference type="Proteomes" id="UP000789704"/>
    </source>
</evidence>
<keyword evidence="2" id="KW-1185">Reference proteome</keyword>
<comment type="caution">
    <text evidence="1">The sequence shown here is derived from an EMBL/GenBank/DDBJ whole genome shotgun (WGS) entry which is preliminary data.</text>
</comment>
<dbReference type="AlphaFoldDB" id="A0A9N8X2V0"/>
<dbReference type="EMBL" id="CAJQZC010000006">
    <property type="protein sequence ID" value="CAG4905986.1"/>
    <property type="molecule type" value="Genomic_DNA"/>
</dbReference>
<accession>A0A9N8X2V0</accession>
<protein>
    <recommendedName>
        <fullName evidence="3">Phage tail protein</fullName>
    </recommendedName>
</protein>
<evidence type="ECO:0000313" key="1">
    <source>
        <dbReference type="EMBL" id="CAG4905986.1"/>
    </source>
</evidence>
<dbReference type="Proteomes" id="UP000789704">
    <property type="component" value="Unassembled WGS sequence"/>
</dbReference>
<sequence>MSKTKTVYQTAPNGAYLYETIANELPLSPGDFNVPYGAVEVAPPVAPAGQVAQWQGNVWAIVADNRGAALYRADSGEQYVIDSVVEVNGSETSYNGLGAIPAWLTETAPVTAETN</sequence>
<proteinExistence type="predicted"/>
<dbReference type="RefSeq" id="WP_228879263.1">
    <property type="nucleotide sequence ID" value="NZ_CAJQZC010000006.1"/>
</dbReference>
<evidence type="ECO:0008006" key="3">
    <source>
        <dbReference type="Google" id="ProtNLM"/>
    </source>
</evidence>